<evidence type="ECO:0000313" key="2">
    <source>
        <dbReference type="EMBL" id="RKF18950.1"/>
    </source>
</evidence>
<gene>
    <name evidence="2" type="ORF">D6851_14240</name>
</gene>
<dbReference type="InterPro" id="IPR021762">
    <property type="entry name" value="DUF3325"/>
</dbReference>
<sequence>MQDTLLLFAAFVLATLGFALLALSQKQHWRRLRPHISTGPPRWLRPAGWVLPGLAAVPVLIRDGLAFGLLLWAGLLTVSAILIVGAVLVLDKRAGKSDMETRDASLTER</sequence>
<name>A0A420EE55_9SPHN</name>
<dbReference type="Proteomes" id="UP000284395">
    <property type="component" value="Unassembled WGS sequence"/>
</dbReference>
<feature type="transmembrane region" description="Helical" evidence="1">
    <location>
        <begin position="6"/>
        <end position="23"/>
    </location>
</feature>
<dbReference type="AlphaFoldDB" id="A0A420EE55"/>
<comment type="caution">
    <text evidence="2">The sequence shown here is derived from an EMBL/GenBank/DDBJ whole genome shotgun (WGS) entry which is preliminary data.</text>
</comment>
<keyword evidence="1" id="KW-0472">Membrane</keyword>
<proteinExistence type="predicted"/>
<dbReference type="RefSeq" id="WP_120325571.1">
    <property type="nucleotide sequence ID" value="NZ_RAPF01000008.1"/>
</dbReference>
<dbReference type="EMBL" id="RAPF01000008">
    <property type="protein sequence ID" value="RKF18950.1"/>
    <property type="molecule type" value="Genomic_DNA"/>
</dbReference>
<evidence type="ECO:0000313" key="3">
    <source>
        <dbReference type="Proteomes" id="UP000284395"/>
    </source>
</evidence>
<feature type="transmembrane region" description="Helical" evidence="1">
    <location>
        <begin position="67"/>
        <end position="90"/>
    </location>
</feature>
<keyword evidence="3" id="KW-1185">Reference proteome</keyword>
<organism evidence="2 3">
    <name type="scientific">Altericroceibacterium spongiae</name>
    <dbReference type="NCBI Taxonomy" id="2320269"/>
    <lineage>
        <taxon>Bacteria</taxon>
        <taxon>Pseudomonadati</taxon>
        <taxon>Pseudomonadota</taxon>
        <taxon>Alphaproteobacteria</taxon>
        <taxon>Sphingomonadales</taxon>
        <taxon>Erythrobacteraceae</taxon>
        <taxon>Altericroceibacterium</taxon>
    </lineage>
</organism>
<protein>
    <submittedName>
        <fullName evidence="2">DUF3325 domain-containing protein</fullName>
    </submittedName>
</protein>
<dbReference type="Pfam" id="PF11804">
    <property type="entry name" value="DUF3325"/>
    <property type="match status" value="1"/>
</dbReference>
<keyword evidence="1" id="KW-0812">Transmembrane</keyword>
<accession>A0A420EE55</accession>
<reference evidence="2 3" key="1">
    <citation type="submission" date="2018-09" db="EMBL/GenBank/DDBJ databases">
        <title>Altererythrobacter spongiae sp. nov., isolated from a marine sponge.</title>
        <authorList>
            <person name="Zhuang L."/>
            <person name="Luo L."/>
        </authorList>
    </citation>
    <scope>NUCLEOTIDE SEQUENCE [LARGE SCALE GENOMIC DNA]</scope>
    <source>
        <strain evidence="2 3">HN-Y73</strain>
    </source>
</reference>
<evidence type="ECO:0000256" key="1">
    <source>
        <dbReference type="SAM" id="Phobius"/>
    </source>
</evidence>
<keyword evidence="1" id="KW-1133">Transmembrane helix</keyword>